<feature type="compositionally biased region" description="Basic and acidic residues" evidence="1">
    <location>
        <begin position="36"/>
        <end position="46"/>
    </location>
</feature>
<evidence type="ECO:0000313" key="2">
    <source>
        <dbReference type="EMBL" id="NYD46027.1"/>
    </source>
</evidence>
<reference evidence="2 3" key="1">
    <citation type="submission" date="2020-07" db="EMBL/GenBank/DDBJ databases">
        <title>Sequencing the genomes of 1000 actinobacteria strains.</title>
        <authorList>
            <person name="Klenk H.-P."/>
        </authorList>
    </citation>
    <scope>NUCLEOTIDE SEQUENCE [LARGE SCALE GENOMIC DNA]</scope>
    <source>
        <strain evidence="2 3">DSM 40398</strain>
    </source>
</reference>
<dbReference type="EMBL" id="JACCBA010000001">
    <property type="protein sequence ID" value="NYD46027.1"/>
    <property type="molecule type" value="Genomic_DNA"/>
</dbReference>
<feature type="region of interest" description="Disordered" evidence="1">
    <location>
        <begin position="1"/>
        <end position="47"/>
    </location>
</feature>
<accession>A0A7Y9JEE4</accession>
<keyword evidence="3" id="KW-1185">Reference proteome</keyword>
<proteinExistence type="predicted"/>
<gene>
    <name evidence="2" type="ORF">BJY14_002010</name>
</gene>
<dbReference type="Proteomes" id="UP000529783">
    <property type="component" value="Unassembled WGS sequence"/>
</dbReference>
<evidence type="ECO:0000256" key="1">
    <source>
        <dbReference type="SAM" id="MobiDB-lite"/>
    </source>
</evidence>
<dbReference type="AlphaFoldDB" id="A0A7Y9JEE4"/>
<comment type="caution">
    <text evidence="2">The sequence shown here is derived from an EMBL/GenBank/DDBJ whole genome shotgun (WGS) entry which is preliminary data.</text>
</comment>
<protein>
    <submittedName>
        <fullName evidence="2">Uncharacterized protein</fullName>
    </submittedName>
</protein>
<organism evidence="2 3">
    <name type="scientific">Actinomadura luteofluorescens</name>
    <dbReference type="NCBI Taxonomy" id="46163"/>
    <lineage>
        <taxon>Bacteria</taxon>
        <taxon>Bacillati</taxon>
        <taxon>Actinomycetota</taxon>
        <taxon>Actinomycetes</taxon>
        <taxon>Streptosporangiales</taxon>
        <taxon>Thermomonosporaceae</taxon>
        <taxon>Actinomadura</taxon>
    </lineage>
</organism>
<name>A0A7Y9JEE4_9ACTN</name>
<sequence length="103" mass="11282">MAVFGPKLRPAASGSPAWHGAGGPPCRAHTLASDRSNLRADARPLRDPATTPMVAIASEGRFERSKNLIAKRAARRAGAMPAIARVSRRWRALRARRRREAQY</sequence>
<evidence type="ECO:0000313" key="3">
    <source>
        <dbReference type="Proteomes" id="UP000529783"/>
    </source>
</evidence>